<dbReference type="PANTHER" id="PTHR36897:SF2">
    <property type="entry name" value="OS10G0350800 PROTEIN"/>
    <property type="match status" value="1"/>
</dbReference>
<proteinExistence type="predicted"/>
<name>A0A9W6F9X8_9CHLO</name>
<dbReference type="EMBL" id="BRXU01000041">
    <property type="protein sequence ID" value="GLC61081.1"/>
    <property type="molecule type" value="Genomic_DNA"/>
</dbReference>
<evidence type="ECO:0000313" key="2">
    <source>
        <dbReference type="EMBL" id="GLC61081.1"/>
    </source>
</evidence>
<feature type="compositionally biased region" description="Gly residues" evidence="1">
    <location>
        <begin position="253"/>
        <end position="270"/>
    </location>
</feature>
<organism evidence="2 3">
    <name type="scientific">Pleodorina starrii</name>
    <dbReference type="NCBI Taxonomy" id="330485"/>
    <lineage>
        <taxon>Eukaryota</taxon>
        <taxon>Viridiplantae</taxon>
        <taxon>Chlorophyta</taxon>
        <taxon>core chlorophytes</taxon>
        <taxon>Chlorophyceae</taxon>
        <taxon>CS clade</taxon>
        <taxon>Chlamydomonadales</taxon>
        <taxon>Volvocaceae</taxon>
        <taxon>Pleodorina</taxon>
    </lineage>
</organism>
<dbReference type="Proteomes" id="UP001165080">
    <property type="component" value="Unassembled WGS sequence"/>
</dbReference>
<accession>A0A9W6F9X8</accession>
<feature type="compositionally biased region" description="Low complexity" evidence="1">
    <location>
        <begin position="271"/>
        <end position="283"/>
    </location>
</feature>
<dbReference type="AlphaFoldDB" id="A0A9W6F9X8"/>
<protein>
    <submittedName>
        <fullName evidence="2">Uncharacterized protein</fullName>
    </submittedName>
</protein>
<reference evidence="2 3" key="1">
    <citation type="journal article" date="2023" name="Commun. Biol.">
        <title>Reorganization of the ancestral sex-determining regions during the evolution of trioecy in Pleodorina starrii.</title>
        <authorList>
            <person name="Takahashi K."/>
            <person name="Suzuki S."/>
            <person name="Kawai-Toyooka H."/>
            <person name="Yamamoto K."/>
            <person name="Hamaji T."/>
            <person name="Ootsuki R."/>
            <person name="Yamaguchi H."/>
            <person name="Kawachi M."/>
            <person name="Higashiyama T."/>
            <person name="Nozaki H."/>
        </authorList>
    </citation>
    <scope>NUCLEOTIDE SEQUENCE [LARGE SCALE GENOMIC DNA]</scope>
    <source>
        <strain evidence="2 3">NIES-4479</strain>
    </source>
</reference>
<feature type="region of interest" description="Disordered" evidence="1">
    <location>
        <begin position="253"/>
        <end position="283"/>
    </location>
</feature>
<keyword evidence="3" id="KW-1185">Reference proteome</keyword>
<evidence type="ECO:0000256" key="1">
    <source>
        <dbReference type="SAM" id="MobiDB-lite"/>
    </source>
</evidence>
<evidence type="ECO:0000313" key="3">
    <source>
        <dbReference type="Proteomes" id="UP001165080"/>
    </source>
</evidence>
<sequence length="304" mass="31091">MNTNLWSSRSSRHDGSRHYKASSARRNFSRARPQIYPLEAVRGSEASTSQPRTPLVTLEEVQLAAQRRGLELSVKDLGPFYRVVCRNGGADGQILGVTNGFVAPWFGGIMHCDMLQIFTRGLKGDAGERIRGGLLGLGLLLGGATFAYGYRRGCRTAEILAINDDDAWHERLVRYYSYFGFRTVCKVGGNGLADVPHMLVWGGEGTRMDADIEEMLRRWTPALRSQAAAAAAATAATAAAEAVSGIAAGAGGDGSEAAGGGGGGGSGGGSVAPPGSADAAAASGAGASAALSLSGDGGGGAAGR</sequence>
<comment type="caution">
    <text evidence="2">The sequence shown here is derived from an EMBL/GenBank/DDBJ whole genome shotgun (WGS) entry which is preliminary data.</text>
</comment>
<dbReference type="OrthoDB" id="445361at2759"/>
<dbReference type="PANTHER" id="PTHR36897">
    <property type="entry name" value="OS10G0351100-LIKE PROTEIN"/>
    <property type="match status" value="1"/>
</dbReference>
<feature type="region of interest" description="Disordered" evidence="1">
    <location>
        <begin position="1"/>
        <end position="26"/>
    </location>
</feature>
<gene>
    <name evidence="2" type="primary">PLEST009789</name>
    <name evidence="2" type="ORF">PLESTB_001714300</name>
</gene>